<proteinExistence type="predicted"/>
<protein>
    <submittedName>
        <fullName evidence="1">Uncharacterized protein</fullName>
    </submittedName>
</protein>
<keyword evidence="2" id="KW-1185">Reference proteome</keyword>
<dbReference type="Proteomes" id="UP000013251">
    <property type="component" value="Unassembled WGS sequence"/>
</dbReference>
<dbReference type="EMBL" id="APQG01000019">
    <property type="protein sequence ID" value="ENV97310.1"/>
    <property type="molecule type" value="Genomic_DNA"/>
</dbReference>
<reference evidence="1 2" key="1">
    <citation type="submission" date="2013-02" db="EMBL/GenBank/DDBJ databases">
        <title>The Genome Sequence of Acinetobacter bereziniae CIP 70.12.</title>
        <authorList>
            <consortium name="The Broad Institute Genome Sequencing Platform"/>
            <consortium name="The Broad Institute Genome Sequencing Center for Infectious Disease"/>
            <person name="Cerqueira G."/>
            <person name="Feldgarden M."/>
            <person name="Courvalin P."/>
            <person name="Perichon B."/>
            <person name="Grillot-Courvalin C."/>
            <person name="Clermont D."/>
            <person name="Rocha E."/>
            <person name="Yoon E.-J."/>
            <person name="Nemec A."/>
            <person name="Walker B."/>
            <person name="Young S.K."/>
            <person name="Zeng Q."/>
            <person name="Gargeya S."/>
            <person name="Fitzgerald M."/>
            <person name="Haas B."/>
            <person name="Abouelleil A."/>
            <person name="Alvarado L."/>
            <person name="Arachchi H.M."/>
            <person name="Berlin A.M."/>
            <person name="Chapman S.B."/>
            <person name="Dewar J."/>
            <person name="Goldberg J."/>
            <person name="Griggs A."/>
            <person name="Gujja S."/>
            <person name="Hansen M."/>
            <person name="Howarth C."/>
            <person name="Imamovic A."/>
            <person name="Larimer J."/>
            <person name="McCowan C."/>
            <person name="Murphy C."/>
            <person name="Neiman D."/>
            <person name="Pearson M."/>
            <person name="Priest M."/>
            <person name="Roberts A."/>
            <person name="Saif S."/>
            <person name="Shea T."/>
            <person name="Sisk P."/>
            <person name="Sykes S."/>
            <person name="Wortman J."/>
            <person name="Nusbaum C."/>
            <person name="Birren B."/>
        </authorList>
    </citation>
    <scope>NUCLEOTIDE SEQUENCE [LARGE SCALE GENOMIC DNA]</scope>
    <source>
        <strain evidence="1 2">CIP 70.12</strain>
    </source>
</reference>
<dbReference type="HOGENOM" id="CLU_2646198_0_0_6"/>
<comment type="caution">
    <text evidence="1">The sequence shown here is derived from an EMBL/GenBank/DDBJ whole genome shotgun (WGS) entry which is preliminary data.</text>
</comment>
<name>N9EX64_ACIBZ</name>
<gene>
    <name evidence="1" type="ORF">F938_01638</name>
</gene>
<accession>N9EX64</accession>
<dbReference type="AlphaFoldDB" id="N9EX64"/>
<evidence type="ECO:0000313" key="1">
    <source>
        <dbReference type="EMBL" id="ENV97310.1"/>
    </source>
</evidence>
<sequence>MRGRIRSQKSHLALILKSLMFGDRQYLYLIQKISTQSYMRCSSFTIHKKTPDDIHRAFVSNKSKLFKSSSLFLLNV</sequence>
<organism evidence="1 2">
    <name type="scientific">Acinetobacter bereziniae LMG 1003 = CIP 70.12</name>
    <dbReference type="NCBI Taxonomy" id="981324"/>
    <lineage>
        <taxon>Bacteria</taxon>
        <taxon>Pseudomonadati</taxon>
        <taxon>Pseudomonadota</taxon>
        <taxon>Gammaproteobacteria</taxon>
        <taxon>Moraxellales</taxon>
        <taxon>Moraxellaceae</taxon>
        <taxon>Acinetobacter</taxon>
    </lineage>
</organism>
<evidence type="ECO:0000313" key="2">
    <source>
        <dbReference type="Proteomes" id="UP000013251"/>
    </source>
</evidence>